<proteinExistence type="inferred from homology"/>
<sequence>MVDDATLIRRVLAGDRHAFQWLIRANERLVYSVVWKIVQNKQDTEDICQDVFLKVYQKLPTFKFESQLSTWIARIAYNEALGKLRKRDILAQAADADEEHFQERFVELAATPAEELEARETKEVLQRAIEQLPVHYRTLLTMYHLEELSYDEMTEVSGLPLGTVKNYLYRARHLLKELLQKNHALTERYGKRTEANQARS</sequence>
<dbReference type="Pfam" id="PF08281">
    <property type="entry name" value="Sigma70_r4_2"/>
    <property type="match status" value="1"/>
</dbReference>
<dbReference type="Gene3D" id="1.10.1740.10">
    <property type="match status" value="1"/>
</dbReference>
<protein>
    <submittedName>
        <fullName evidence="7">RNA polymerase sigma-70 factor (ECF subfamily)</fullName>
    </submittedName>
</protein>
<dbReference type="GO" id="GO:0016987">
    <property type="term" value="F:sigma factor activity"/>
    <property type="evidence" value="ECO:0007669"/>
    <property type="project" value="UniProtKB-KW"/>
</dbReference>
<comment type="caution">
    <text evidence="7">The sequence shown here is derived from an EMBL/GenBank/DDBJ whole genome shotgun (WGS) entry which is preliminary data.</text>
</comment>
<accession>A0A840TP30</accession>
<evidence type="ECO:0000259" key="6">
    <source>
        <dbReference type="Pfam" id="PF08281"/>
    </source>
</evidence>
<keyword evidence="8" id="KW-1185">Reference proteome</keyword>
<evidence type="ECO:0000256" key="2">
    <source>
        <dbReference type="ARBA" id="ARBA00023015"/>
    </source>
</evidence>
<dbReference type="InterPro" id="IPR013325">
    <property type="entry name" value="RNA_pol_sigma_r2"/>
</dbReference>
<dbReference type="Proteomes" id="UP000557307">
    <property type="component" value="Unassembled WGS sequence"/>
</dbReference>
<gene>
    <name evidence="7" type="ORF">HNQ92_004216</name>
</gene>
<feature type="domain" description="RNA polymerase sigma-70 region 2" evidence="5">
    <location>
        <begin position="22"/>
        <end position="88"/>
    </location>
</feature>
<dbReference type="EMBL" id="JACHGF010000008">
    <property type="protein sequence ID" value="MBB5286056.1"/>
    <property type="molecule type" value="Genomic_DNA"/>
</dbReference>
<evidence type="ECO:0000256" key="4">
    <source>
        <dbReference type="ARBA" id="ARBA00023163"/>
    </source>
</evidence>
<dbReference type="Pfam" id="PF04542">
    <property type="entry name" value="Sigma70_r2"/>
    <property type="match status" value="1"/>
</dbReference>
<feature type="domain" description="RNA polymerase sigma factor 70 region 4 type 2" evidence="6">
    <location>
        <begin position="123"/>
        <end position="172"/>
    </location>
</feature>
<keyword evidence="4" id="KW-0804">Transcription</keyword>
<dbReference type="PANTHER" id="PTHR43133:SF51">
    <property type="entry name" value="RNA POLYMERASE SIGMA FACTOR"/>
    <property type="match status" value="1"/>
</dbReference>
<dbReference type="AlphaFoldDB" id="A0A840TP30"/>
<dbReference type="InterPro" id="IPR039425">
    <property type="entry name" value="RNA_pol_sigma-70-like"/>
</dbReference>
<comment type="similarity">
    <text evidence="1">Belongs to the sigma-70 factor family. ECF subfamily.</text>
</comment>
<dbReference type="PANTHER" id="PTHR43133">
    <property type="entry name" value="RNA POLYMERASE ECF-TYPE SIGMA FACTO"/>
    <property type="match status" value="1"/>
</dbReference>
<dbReference type="SUPFAM" id="SSF88659">
    <property type="entry name" value="Sigma3 and sigma4 domains of RNA polymerase sigma factors"/>
    <property type="match status" value="1"/>
</dbReference>
<dbReference type="Gene3D" id="1.10.10.10">
    <property type="entry name" value="Winged helix-like DNA-binding domain superfamily/Winged helix DNA-binding domain"/>
    <property type="match status" value="1"/>
</dbReference>
<organism evidence="7 8">
    <name type="scientific">Rhabdobacter roseus</name>
    <dbReference type="NCBI Taxonomy" id="1655419"/>
    <lineage>
        <taxon>Bacteria</taxon>
        <taxon>Pseudomonadati</taxon>
        <taxon>Bacteroidota</taxon>
        <taxon>Cytophagia</taxon>
        <taxon>Cytophagales</taxon>
        <taxon>Cytophagaceae</taxon>
        <taxon>Rhabdobacter</taxon>
    </lineage>
</organism>
<keyword evidence="2" id="KW-0805">Transcription regulation</keyword>
<evidence type="ECO:0000256" key="3">
    <source>
        <dbReference type="ARBA" id="ARBA00023082"/>
    </source>
</evidence>
<evidence type="ECO:0000313" key="8">
    <source>
        <dbReference type="Proteomes" id="UP000557307"/>
    </source>
</evidence>
<dbReference type="GO" id="GO:0006352">
    <property type="term" value="P:DNA-templated transcription initiation"/>
    <property type="evidence" value="ECO:0007669"/>
    <property type="project" value="InterPro"/>
</dbReference>
<dbReference type="GO" id="GO:0003677">
    <property type="term" value="F:DNA binding"/>
    <property type="evidence" value="ECO:0007669"/>
    <property type="project" value="InterPro"/>
</dbReference>
<name>A0A840TP30_9BACT</name>
<dbReference type="SUPFAM" id="SSF88946">
    <property type="entry name" value="Sigma2 domain of RNA polymerase sigma factors"/>
    <property type="match status" value="1"/>
</dbReference>
<dbReference type="InterPro" id="IPR036388">
    <property type="entry name" value="WH-like_DNA-bd_sf"/>
</dbReference>
<evidence type="ECO:0000313" key="7">
    <source>
        <dbReference type="EMBL" id="MBB5286056.1"/>
    </source>
</evidence>
<dbReference type="InterPro" id="IPR007627">
    <property type="entry name" value="RNA_pol_sigma70_r2"/>
</dbReference>
<dbReference type="NCBIfam" id="TIGR02937">
    <property type="entry name" value="sigma70-ECF"/>
    <property type="match status" value="1"/>
</dbReference>
<dbReference type="InterPro" id="IPR013249">
    <property type="entry name" value="RNA_pol_sigma70_r4_t2"/>
</dbReference>
<dbReference type="RefSeq" id="WP_184176816.1">
    <property type="nucleotide sequence ID" value="NZ_JACHGF010000008.1"/>
</dbReference>
<dbReference type="InterPro" id="IPR013324">
    <property type="entry name" value="RNA_pol_sigma_r3/r4-like"/>
</dbReference>
<keyword evidence="3" id="KW-0731">Sigma factor</keyword>
<dbReference type="CDD" id="cd06171">
    <property type="entry name" value="Sigma70_r4"/>
    <property type="match status" value="1"/>
</dbReference>
<reference evidence="7 8" key="1">
    <citation type="submission" date="2020-08" db="EMBL/GenBank/DDBJ databases">
        <title>Genomic Encyclopedia of Type Strains, Phase IV (KMG-IV): sequencing the most valuable type-strain genomes for metagenomic binning, comparative biology and taxonomic classification.</title>
        <authorList>
            <person name="Goeker M."/>
        </authorList>
    </citation>
    <scope>NUCLEOTIDE SEQUENCE [LARGE SCALE GENOMIC DNA]</scope>
    <source>
        <strain evidence="7 8">DSM 105074</strain>
    </source>
</reference>
<evidence type="ECO:0000256" key="1">
    <source>
        <dbReference type="ARBA" id="ARBA00010641"/>
    </source>
</evidence>
<dbReference type="InterPro" id="IPR014284">
    <property type="entry name" value="RNA_pol_sigma-70_dom"/>
</dbReference>
<evidence type="ECO:0000259" key="5">
    <source>
        <dbReference type="Pfam" id="PF04542"/>
    </source>
</evidence>